<organism evidence="8 9">
    <name type="scientific">Novosphingobium olei</name>
    <dbReference type="NCBI Taxonomy" id="2728851"/>
    <lineage>
        <taxon>Bacteria</taxon>
        <taxon>Pseudomonadati</taxon>
        <taxon>Pseudomonadota</taxon>
        <taxon>Alphaproteobacteria</taxon>
        <taxon>Sphingomonadales</taxon>
        <taxon>Sphingomonadaceae</taxon>
        <taxon>Novosphingobium</taxon>
    </lineage>
</organism>
<keyword evidence="9" id="KW-1185">Reference proteome</keyword>
<evidence type="ECO:0000313" key="9">
    <source>
        <dbReference type="Proteomes" id="UP000583556"/>
    </source>
</evidence>
<comment type="similarity">
    <text evidence="6">Belongs to the bacterial ring-hydroxylating dioxygenase ferredoxin component family.</text>
</comment>
<dbReference type="PANTHER" id="PTHR21496">
    <property type="entry name" value="FERREDOXIN-RELATED"/>
    <property type="match status" value="1"/>
</dbReference>
<name>A0A7Y0BL64_9SPHN</name>
<evidence type="ECO:0000256" key="4">
    <source>
        <dbReference type="ARBA" id="ARBA00023014"/>
    </source>
</evidence>
<keyword evidence="1" id="KW-0001">2Fe-2S</keyword>
<dbReference type="Gene3D" id="2.102.10.10">
    <property type="entry name" value="Rieske [2Fe-2S] iron-sulphur domain"/>
    <property type="match status" value="1"/>
</dbReference>
<protein>
    <submittedName>
        <fullName evidence="8">Non-heme iron oxygenase ferredoxin subunit</fullName>
    </submittedName>
</protein>
<evidence type="ECO:0000256" key="3">
    <source>
        <dbReference type="ARBA" id="ARBA00023004"/>
    </source>
</evidence>
<evidence type="ECO:0000259" key="7">
    <source>
        <dbReference type="PROSITE" id="PS51296"/>
    </source>
</evidence>
<reference evidence="8 9" key="1">
    <citation type="submission" date="2020-04" db="EMBL/GenBank/DDBJ databases">
        <title>Novosphingobium sp. TW-4 isolated from soil.</title>
        <authorList>
            <person name="Dahal R.H."/>
            <person name="Chaudhary D.K."/>
        </authorList>
    </citation>
    <scope>NUCLEOTIDE SEQUENCE [LARGE SCALE GENOMIC DNA]</scope>
    <source>
        <strain evidence="8 9">TW-4</strain>
    </source>
</reference>
<dbReference type="PANTHER" id="PTHR21496:SF0">
    <property type="entry name" value="RIESKE DOMAIN-CONTAINING PROTEIN"/>
    <property type="match status" value="1"/>
</dbReference>
<dbReference type="InterPro" id="IPR036922">
    <property type="entry name" value="Rieske_2Fe-2S_sf"/>
</dbReference>
<comment type="cofactor">
    <cofactor evidence="5">
        <name>[2Fe-2S] cluster</name>
        <dbReference type="ChEBI" id="CHEBI:190135"/>
    </cofactor>
</comment>
<sequence>MAEWLDACGEDDLIAAGCLSVPVEGRLVALFRHDGSYYAMQGICTHGSATLTKGKFENGEVICPLHQGRFCVKTGEATGGPVWDDLKTYQVRAENGRILVQLG</sequence>
<keyword evidence="2" id="KW-0479">Metal-binding</keyword>
<accession>A0A7Y0BL64</accession>
<evidence type="ECO:0000256" key="6">
    <source>
        <dbReference type="ARBA" id="ARBA00038001"/>
    </source>
</evidence>
<proteinExistence type="inferred from homology"/>
<evidence type="ECO:0000256" key="5">
    <source>
        <dbReference type="ARBA" id="ARBA00034078"/>
    </source>
</evidence>
<dbReference type="EMBL" id="JABBGM010000001">
    <property type="protein sequence ID" value="NML92419.1"/>
    <property type="molecule type" value="Genomic_DNA"/>
</dbReference>
<dbReference type="AlphaFoldDB" id="A0A7Y0BL64"/>
<dbReference type="SUPFAM" id="SSF50022">
    <property type="entry name" value="ISP domain"/>
    <property type="match status" value="1"/>
</dbReference>
<dbReference type="Pfam" id="PF00355">
    <property type="entry name" value="Rieske"/>
    <property type="match status" value="1"/>
</dbReference>
<evidence type="ECO:0000313" key="8">
    <source>
        <dbReference type="EMBL" id="NML92419.1"/>
    </source>
</evidence>
<dbReference type="RefSeq" id="WP_169491664.1">
    <property type="nucleotide sequence ID" value="NZ_JABBGM010000001.1"/>
</dbReference>
<dbReference type="CDD" id="cd03528">
    <property type="entry name" value="Rieske_RO_ferredoxin"/>
    <property type="match status" value="1"/>
</dbReference>
<dbReference type="Proteomes" id="UP000583556">
    <property type="component" value="Unassembled WGS sequence"/>
</dbReference>
<evidence type="ECO:0000256" key="2">
    <source>
        <dbReference type="ARBA" id="ARBA00022723"/>
    </source>
</evidence>
<dbReference type="GO" id="GO:0046872">
    <property type="term" value="F:metal ion binding"/>
    <property type="evidence" value="ECO:0007669"/>
    <property type="project" value="UniProtKB-KW"/>
</dbReference>
<dbReference type="InterPro" id="IPR017941">
    <property type="entry name" value="Rieske_2Fe-2S"/>
</dbReference>
<keyword evidence="4" id="KW-0411">Iron-sulfur</keyword>
<feature type="domain" description="Rieske" evidence="7">
    <location>
        <begin position="5"/>
        <end position="100"/>
    </location>
</feature>
<dbReference type="GO" id="GO:0051537">
    <property type="term" value="F:2 iron, 2 sulfur cluster binding"/>
    <property type="evidence" value="ECO:0007669"/>
    <property type="project" value="UniProtKB-KW"/>
</dbReference>
<evidence type="ECO:0000256" key="1">
    <source>
        <dbReference type="ARBA" id="ARBA00022714"/>
    </source>
</evidence>
<dbReference type="PROSITE" id="PS51296">
    <property type="entry name" value="RIESKE"/>
    <property type="match status" value="1"/>
</dbReference>
<gene>
    <name evidence="8" type="ORF">HHL27_01885</name>
</gene>
<comment type="caution">
    <text evidence="8">The sequence shown here is derived from an EMBL/GenBank/DDBJ whole genome shotgun (WGS) entry which is preliminary data.</text>
</comment>
<keyword evidence="3" id="KW-0408">Iron</keyword>